<dbReference type="GO" id="GO:0016829">
    <property type="term" value="F:lyase activity"/>
    <property type="evidence" value="ECO:0007669"/>
    <property type="project" value="UniProtKB-KW"/>
</dbReference>
<dbReference type="InterPro" id="IPR001753">
    <property type="entry name" value="Enoyl-CoA_hydra/iso"/>
</dbReference>
<dbReference type="InterPro" id="IPR014748">
    <property type="entry name" value="Enoyl-CoA_hydra_C"/>
</dbReference>
<dbReference type="Pfam" id="PF00378">
    <property type="entry name" value="ECH_1"/>
    <property type="match status" value="1"/>
</dbReference>
<evidence type="ECO:0000313" key="5">
    <source>
        <dbReference type="Proteomes" id="UP000190989"/>
    </source>
</evidence>
<sequence length="263" mass="27571">MIELEKLDQGIAVLTLDRPQSANALTLPMVARLRSTIAALNDDRQVRVLVLAARGKAFCAGLDLKEVLMGEDAPQGPIENMDLQERFAGLMSEVAGARFPVVAAINGAAVGAGMGLALAADVRIVGPGAKFLVGAVKVALSAGECGISYHLPRLIGGGRAFEMMLTGRAVDAGEAHAIGLATTLAGEEDLLDAALKVARQIAANSPYAIKHTKQVMHANIDAPGLEAALELENHVQCLALGTEDFREACRAFAEKRVPQFTGR</sequence>
<proteinExistence type="inferred from homology"/>
<comment type="similarity">
    <text evidence="1 3">Belongs to the enoyl-CoA hydratase/isomerase family.</text>
</comment>
<dbReference type="Gene3D" id="3.90.226.10">
    <property type="entry name" value="2-enoyl-CoA Hydratase, Chain A, domain 1"/>
    <property type="match status" value="1"/>
</dbReference>
<dbReference type="AlphaFoldDB" id="A0A1U6I453"/>
<dbReference type="InterPro" id="IPR018376">
    <property type="entry name" value="Enoyl-CoA_hyd/isom_CS"/>
</dbReference>
<dbReference type="GO" id="GO:0006635">
    <property type="term" value="P:fatty acid beta-oxidation"/>
    <property type="evidence" value="ECO:0007669"/>
    <property type="project" value="TreeGrafter"/>
</dbReference>
<dbReference type="EMBL" id="FVZE01000004">
    <property type="protein sequence ID" value="SLK02783.1"/>
    <property type="molecule type" value="Genomic_DNA"/>
</dbReference>
<dbReference type="SUPFAM" id="SSF52096">
    <property type="entry name" value="ClpP/crotonase"/>
    <property type="match status" value="1"/>
</dbReference>
<keyword evidence="2" id="KW-0456">Lyase</keyword>
<dbReference type="RefSeq" id="WP_079730822.1">
    <property type="nucleotide sequence ID" value="NZ_FVZE01000004.1"/>
</dbReference>
<gene>
    <name evidence="4" type="ORF">SAMN06295987_104146</name>
</gene>
<dbReference type="Gene3D" id="1.10.12.10">
    <property type="entry name" value="Lyase 2-enoyl-coa Hydratase, Chain A, domain 2"/>
    <property type="match status" value="1"/>
</dbReference>
<dbReference type="PANTHER" id="PTHR11941">
    <property type="entry name" value="ENOYL-COA HYDRATASE-RELATED"/>
    <property type="match status" value="1"/>
</dbReference>
<accession>A0A1U6I453</accession>
<organism evidence="4 5">
    <name type="scientific">Novosphingobium mathurense</name>
    <dbReference type="NCBI Taxonomy" id="428990"/>
    <lineage>
        <taxon>Bacteria</taxon>
        <taxon>Pseudomonadati</taxon>
        <taxon>Pseudomonadota</taxon>
        <taxon>Alphaproteobacteria</taxon>
        <taxon>Sphingomonadales</taxon>
        <taxon>Sphingomonadaceae</taxon>
        <taxon>Novosphingobium</taxon>
    </lineage>
</organism>
<protein>
    <submittedName>
        <fullName evidence="4">Enoyl-CoA hydratase</fullName>
    </submittedName>
</protein>
<evidence type="ECO:0000256" key="1">
    <source>
        <dbReference type="ARBA" id="ARBA00005254"/>
    </source>
</evidence>
<evidence type="ECO:0000313" key="4">
    <source>
        <dbReference type="EMBL" id="SLK02783.1"/>
    </source>
</evidence>
<keyword evidence="5" id="KW-1185">Reference proteome</keyword>
<evidence type="ECO:0000256" key="2">
    <source>
        <dbReference type="ARBA" id="ARBA00023239"/>
    </source>
</evidence>
<dbReference type="CDD" id="cd06558">
    <property type="entry name" value="crotonase-like"/>
    <property type="match status" value="1"/>
</dbReference>
<reference evidence="5" key="1">
    <citation type="submission" date="2017-02" db="EMBL/GenBank/DDBJ databases">
        <authorList>
            <person name="Varghese N."/>
            <person name="Submissions S."/>
        </authorList>
    </citation>
    <scope>NUCLEOTIDE SEQUENCE [LARGE SCALE GENOMIC DNA]</scope>
    <source>
        <strain evidence="5">SM117</strain>
    </source>
</reference>
<dbReference type="STRING" id="428990.SAMN06295987_104146"/>
<dbReference type="PANTHER" id="PTHR11941:SF130">
    <property type="entry name" value="ENOYL-COA HYDRATASE ECHA12-RELATED"/>
    <property type="match status" value="1"/>
</dbReference>
<evidence type="ECO:0000256" key="3">
    <source>
        <dbReference type="RuleBase" id="RU003707"/>
    </source>
</evidence>
<name>A0A1U6I453_9SPHN</name>
<dbReference type="InterPro" id="IPR029045">
    <property type="entry name" value="ClpP/crotonase-like_dom_sf"/>
</dbReference>
<dbReference type="PROSITE" id="PS00166">
    <property type="entry name" value="ENOYL_COA_HYDRATASE"/>
    <property type="match status" value="1"/>
</dbReference>
<dbReference type="Proteomes" id="UP000190989">
    <property type="component" value="Unassembled WGS sequence"/>
</dbReference>